<evidence type="ECO:0000256" key="3">
    <source>
        <dbReference type="ARBA" id="ARBA00022741"/>
    </source>
</evidence>
<evidence type="ECO:0000256" key="5">
    <source>
        <dbReference type="ARBA" id="ARBA00049280"/>
    </source>
</evidence>
<proteinExistence type="predicted"/>
<organism evidence="7 8">
    <name type="scientific">Oryza rufipogon</name>
    <name type="common">Brownbeard rice</name>
    <name type="synonym">Asian wild rice</name>
    <dbReference type="NCBI Taxonomy" id="4529"/>
    <lineage>
        <taxon>Eukaryota</taxon>
        <taxon>Viridiplantae</taxon>
        <taxon>Streptophyta</taxon>
        <taxon>Embryophyta</taxon>
        <taxon>Tracheophyta</taxon>
        <taxon>Spermatophyta</taxon>
        <taxon>Magnoliopsida</taxon>
        <taxon>Liliopsida</taxon>
        <taxon>Poales</taxon>
        <taxon>Poaceae</taxon>
        <taxon>BOP clade</taxon>
        <taxon>Oryzoideae</taxon>
        <taxon>Oryzeae</taxon>
        <taxon>Oryzinae</taxon>
        <taxon>Oryza</taxon>
    </lineage>
</organism>
<reference evidence="7" key="2">
    <citation type="submission" date="2015-06" db="UniProtKB">
        <authorList>
            <consortium name="EnsemblPlants"/>
        </authorList>
    </citation>
    <scope>IDENTIFICATION</scope>
</reference>
<evidence type="ECO:0000313" key="7">
    <source>
        <dbReference type="EnsemblPlants" id="ORUFI04G05350.1"/>
    </source>
</evidence>
<dbReference type="eggNOG" id="KOG0600">
    <property type="taxonomic scope" value="Eukaryota"/>
</dbReference>
<dbReference type="Gene3D" id="1.10.510.10">
    <property type="entry name" value="Transferase(Phosphotransferase) domain 1"/>
    <property type="match status" value="2"/>
</dbReference>
<dbReference type="STRING" id="4529.A0A0E0P629"/>
<name>A0A0E0P629_ORYRU</name>
<keyword evidence="3" id="KW-0547">Nucleotide-binding</keyword>
<dbReference type="GO" id="GO:0000307">
    <property type="term" value="C:cyclin-dependent protein kinase holoenzyme complex"/>
    <property type="evidence" value="ECO:0007669"/>
    <property type="project" value="TreeGrafter"/>
</dbReference>
<evidence type="ECO:0000259" key="6">
    <source>
        <dbReference type="Pfam" id="PF00069"/>
    </source>
</evidence>
<dbReference type="EC" id="2.7.11.23" evidence="1"/>
<keyword evidence="8" id="KW-1185">Reference proteome</keyword>
<keyword evidence="2" id="KW-0597">Phosphoprotein</keyword>
<dbReference type="SUPFAM" id="SSF56112">
    <property type="entry name" value="Protein kinase-like (PK-like)"/>
    <property type="match status" value="1"/>
</dbReference>
<evidence type="ECO:0000313" key="8">
    <source>
        <dbReference type="Proteomes" id="UP000008022"/>
    </source>
</evidence>
<feature type="domain" description="Protein kinase" evidence="6">
    <location>
        <begin position="20"/>
        <end position="117"/>
    </location>
</feature>
<evidence type="ECO:0000256" key="2">
    <source>
        <dbReference type="ARBA" id="ARBA00022553"/>
    </source>
</evidence>
<evidence type="ECO:0000256" key="1">
    <source>
        <dbReference type="ARBA" id="ARBA00012409"/>
    </source>
</evidence>
<dbReference type="AlphaFoldDB" id="A0A0E0P629"/>
<reference evidence="8" key="1">
    <citation type="submission" date="2013-06" db="EMBL/GenBank/DDBJ databases">
        <authorList>
            <person name="Zhao Q."/>
        </authorList>
    </citation>
    <scope>NUCLEOTIDE SEQUENCE</scope>
    <source>
        <strain evidence="8">cv. W1943</strain>
    </source>
</reference>
<dbReference type="Gramene" id="ORUFI04G05350.1">
    <property type="protein sequence ID" value="ORUFI04G05350.1"/>
    <property type="gene ID" value="ORUFI04G05350"/>
</dbReference>
<dbReference type="GO" id="GO:0005634">
    <property type="term" value="C:nucleus"/>
    <property type="evidence" value="ECO:0007669"/>
    <property type="project" value="TreeGrafter"/>
</dbReference>
<sequence>MNGTCCIGTSRAPTCSPTATGMLKIADFGLATFFDAARPQPLTSRVVTLWYRPPELLLGATEYGVAYWVKAKLPDVTLFKPQWPYRRKIAETFRDFSPPALDLLDTLLAIEPSDRATGAPRHRRRSPRQ</sequence>
<dbReference type="PANTHER" id="PTHR24056:SF387">
    <property type="entry name" value="F8L10.9 PROTEIN"/>
    <property type="match status" value="1"/>
</dbReference>
<dbReference type="Pfam" id="PF00069">
    <property type="entry name" value="Pkinase"/>
    <property type="match status" value="1"/>
</dbReference>
<dbReference type="InterPro" id="IPR000719">
    <property type="entry name" value="Prot_kinase_dom"/>
</dbReference>
<dbReference type="HOGENOM" id="CLU_1952353_0_0_1"/>
<dbReference type="PANTHER" id="PTHR24056">
    <property type="entry name" value="CELL DIVISION PROTEIN KINASE"/>
    <property type="match status" value="1"/>
</dbReference>
<keyword evidence="4" id="KW-0067">ATP-binding</keyword>
<comment type="catalytic activity">
    <reaction evidence="5">
        <text>[DNA-directed RNA polymerase] + ATP = phospho-[DNA-directed RNA polymerase] + ADP + H(+)</text>
        <dbReference type="Rhea" id="RHEA:10216"/>
        <dbReference type="Rhea" id="RHEA-COMP:11321"/>
        <dbReference type="Rhea" id="RHEA-COMP:11322"/>
        <dbReference type="ChEBI" id="CHEBI:15378"/>
        <dbReference type="ChEBI" id="CHEBI:30616"/>
        <dbReference type="ChEBI" id="CHEBI:43176"/>
        <dbReference type="ChEBI" id="CHEBI:68546"/>
        <dbReference type="ChEBI" id="CHEBI:456216"/>
        <dbReference type="EC" id="2.7.11.23"/>
    </reaction>
</comment>
<dbReference type="EnsemblPlants" id="ORUFI04G05350.1">
    <property type="protein sequence ID" value="ORUFI04G05350.1"/>
    <property type="gene ID" value="ORUFI04G05350"/>
</dbReference>
<evidence type="ECO:0000256" key="4">
    <source>
        <dbReference type="ARBA" id="ARBA00022840"/>
    </source>
</evidence>
<dbReference type="GO" id="GO:0008353">
    <property type="term" value="F:RNA polymerase II CTD heptapeptide repeat kinase activity"/>
    <property type="evidence" value="ECO:0007669"/>
    <property type="project" value="UniProtKB-EC"/>
</dbReference>
<dbReference type="InterPro" id="IPR050108">
    <property type="entry name" value="CDK"/>
</dbReference>
<dbReference type="Proteomes" id="UP000008022">
    <property type="component" value="Unassembled WGS sequence"/>
</dbReference>
<protein>
    <recommendedName>
        <fullName evidence="1">[RNA-polymerase]-subunit kinase</fullName>
        <ecNumber evidence="1">2.7.11.23</ecNumber>
    </recommendedName>
</protein>
<dbReference type="GO" id="GO:0032968">
    <property type="term" value="P:positive regulation of transcription elongation by RNA polymerase II"/>
    <property type="evidence" value="ECO:0007669"/>
    <property type="project" value="TreeGrafter"/>
</dbReference>
<accession>A0A0E0P629</accession>
<dbReference type="InterPro" id="IPR011009">
    <property type="entry name" value="Kinase-like_dom_sf"/>
</dbReference>
<dbReference type="GO" id="GO:0005524">
    <property type="term" value="F:ATP binding"/>
    <property type="evidence" value="ECO:0007669"/>
    <property type="project" value="UniProtKB-KW"/>
</dbReference>